<protein>
    <submittedName>
        <fullName evidence="2">Uncharacterized protein</fullName>
    </submittedName>
</protein>
<gene>
    <name evidence="2" type="ORF">GWK36_12160</name>
</gene>
<sequence length="139" mass="15978">MMFHKPFLIITFLSVILLFTQGCADSPTEARARLEQRVNAYFTALKINDLATAYRMQSGARDGSLTADLFHRLMTQSGGRLINYKIEDIQIEGESATIKAELTYQYPQLHQPYIRSRSSQWIMLDGDWYHKSPTIPSMK</sequence>
<feature type="chain" id="PRO_5026361548" evidence="1">
    <location>
        <begin position="25"/>
        <end position="139"/>
    </location>
</feature>
<evidence type="ECO:0000313" key="3">
    <source>
        <dbReference type="Proteomes" id="UP000502699"/>
    </source>
</evidence>
<reference evidence="3" key="1">
    <citation type="submission" date="2020-01" db="EMBL/GenBank/DDBJ databases">
        <title>Caldichromatium gen. nov., sp. nov., a thermophilic purple sulfur bacterium member of the family Chromatiaceae isolated from Nakabusa hot spring, Japan.</title>
        <authorList>
            <person name="Saini M.K."/>
            <person name="Hanada S."/>
            <person name="Tank M."/>
        </authorList>
    </citation>
    <scope>NUCLEOTIDE SEQUENCE [LARGE SCALE GENOMIC DNA]</scope>
    <source>
        <strain evidence="3">No.7</strain>
    </source>
</reference>
<keyword evidence="3" id="KW-1185">Reference proteome</keyword>
<dbReference type="KEGG" id="cjap:GWK36_12160"/>
<proteinExistence type="predicted"/>
<dbReference type="RefSeq" id="WP_166271450.1">
    <property type="nucleotide sequence ID" value="NZ_CP048029.1"/>
</dbReference>
<evidence type="ECO:0000313" key="2">
    <source>
        <dbReference type="EMBL" id="QIK38611.1"/>
    </source>
</evidence>
<feature type="signal peptide" evidence="1">
    <location>
        <begin position="1"/>
        <end position="24"/>
    </location>
</feature>
<accession>A0A6G7VF13</accession>
<dbReference type="AlphaFoldDB" id="A0A6G7VF13"/>
<dbReference type="PROSITE" id="PS51257">
    <property type="entry name" value="PROKAR_LIPOPROTEIN"/>
    <property type="match status" value="1"/>
</dbReference>
<organism evidence="2 3">
    <name type="scientific">Caldichromatium japonicum</name>
    <dbReference type="NCBI Taxonomy" id="2699430"/>
    <lineage>
        <taxon>Bacteria</taxon>
        <taxon>Pseudomonadati</taxon>
        <taxon>Pseudomonadota</taxon>
        <taxon>Gammaproteobacteria</taxon>
        <taxon>Chromatiales</taxon>
        <taxon>Chromatiaceae</taxon>
        <taxon>Caldichromatium</taxon>
    </lineage>
</organism>
<name>A0A6G7VF13_9GAMM</name>
<keyword evidence="1" id="KW-0732">Signal</keyword>
<evidence type="ECO:0000256" key="1">
    <source>
        <dbReference type="SAM" id="SignalP"/>
    </source>
</evidence>
<dbReference type="EMBL" id="CP048029">
    <property type="protein sequence ID" value="QIK38611.1"/>
    <property type="molecule type" value="Genomic_DNA"/>
</dbReference>
<dbReference type="Proteomes" id="UP000502699">
    <property type="component" value="Chromosome"/>
</dbReference>